<evidence type="ECO:0000313" key="2">
    <source>
        <dbReference type="Proteomes" id="UP000184096"/>
    </source>
</evidence>
<proteinExistence type="predicted"/>
<organism evidence="1 2">
    <name type="scientific">Bradyrhizobium erythrophlei</name>
    <dbReference type="NCBI Taxonomy" id="1437360"/>
    <lineage>
        <taxon>Bacteria</taxon>
        <taxon>Pseudomonadati</taxon>
        <taxon>Pseudomonadota</taxon>
        <taxon>Alphaproteobacteria</taxon>
        <taxon>Hyphomicrobiales</taxon>
        <taxon>Nitrobacteraceae</taxon>
        <taxon>Bradyrhizobium</taxon>
    </lineage>
</organism>
<dbReference type="EMBL" id="LT670849">
    <property type="protein sequence ID" value="SHN81643.1"/>
    <property type="molecule type" value="Genomic_DNA"/>
</dbReference>
<protein>
    <submittedName>
        <fullName evidence="1">Uncharacterized protein</fullName>
    </submittedName>
</protein>
<dbReference type="RefSeq" id="WP_072821609.1">
    <property type="nucleotide sequence ID" value="NZ_LT670849.1"/>
</dbReference>
<keyword evidence="2" id="KW-1185">Reference proteome</keyword>
<dbReference type="AlphaFoldDB" id="A0A1M7UF72"/>
<accession>A0A1M7UF72</accession>
<gene>
    <name evidence="1" type="ORF">SAMN05444170_4822</name>
</gene>
<dbReference type="Proteomes" id="UP000184096">
    <property type="component" value="Chromosome I"/>
</dbReference>
<sequence length="131" mass="14071">MIRHTAWRRLSTWLIGLFFLAQIGGVVQILGEHTAHVTESQLTESLLTASQLAVAQASVIANVSHSHHHEGDADGAIQHHALQDLNGAPLRLMQACELPITAAMVTPAVPDVLAGRNPVLPERPPKSFLSV</sequence>
<name>A0A1M7UF72_9BRAD</name>
<reference evidence="2" key="1">
    <citation type="submission" date="2016-11" db="EMBL/GenBank/DDBJ databases">
        <authorList>
            <person name="Varghese N."/>
            <person name="Submissions S."/>
        </authorList>
    </citation>
    <scope>NUCLEOTIDE SEQUENCE [LARGE SCALE GENOMIC DNA]</scope>
    <source>
        <strain evidence="2">GAS401</strain>
    </source>
</reference>
<evidence type="ECO:0000313" key="1">
    <source>
        <dbReference type="EMBL" id="SHN81643.1"/>
    </source>
</evidence>